<evidence type="ECO:0008006" key="2">
    <source>
        <dbReference type="Google" id="ProtNLM"/>
    </source>
</evidence>
<feature type="non-terminal residue" evidence="1">
    <location>
        <position position="148"/>
    </location>
</feature>
<dbReference type="Gene3D" id="3.40.190.10">
    <property type="entry name" value="Periplasmic binding protein-like II"/>
    <property type="match status" value="1"/>
</dbReference>
<organism evidence="1">
    <name type="scientific">marine sediment metagenome</name>
    <dbReference type="NCBI Taxonomy" id="412755"/>
    <lineage>
        <taxon>unclassified sequences</taxon>
        <taxon>metagenomes</taxon>
        <taxon>ecological metagenomes</taxon>
    </lineage>
</organism>
<reference evidence="1" key="1">
    <citation type="journal article" date="2014" name="Front. Microbiol.">
        <title>High frequency of phylogenetically diverse reductive dehalogenase-homologous genes in deep subseafloor sedimentary metagenomes.</title>
        <authorList>
            <person name="Kawai M."/>
            <person name="Futagami T."/>
            <person name="Toyoda A."/>
            <person name="Takaki Y."/>
            <person name="Nishi S."/>
            <person name="Hori S."/>
            <person name="Arai W."/>
            <person name="Tsubouchi T."/>
            <person name="Morono Y."/>
            <person name="Uchiyama I."/>
            <person name="Ito T."/>
            <person name="Fujiyama A."/>
            <person name="Inagaki F."/>
            <person name="Takami H."/>
        </authorList>
    </citation>
    <scope>NUCLEOTIDE SEQUENCE</scope>
    <source>
        <strain evidence="1">Expedition CK06-06</strain>
    </source>
</reference>
<comment type="caution">
    <text evidence="1">The sequence shown here is derived from an EMBL/GenBank/DDBJ whole genome shotgun (WGS) entry which is preliminary data.</text>
</comment>
<dbReference type="EMBL" id="BARU01045522">
    <property type="protein sequence ID" value="GAH94098.1"/>
    <property type="molecule type" value="Genomic_DNA"/>
</dbReference>
<evidence type="ECO:0000313" key="1">
    <source>
        <dbReference type="EMBL" id="GAH94098.1"/>
    </source>
</evidence>
<dbReference type="AlphaFoldDB" id="X1LIY0"/>
<name>X1LIY0_9ZZZZ</name>
<sequence>FGGKSFMAPYERAFGGWASVLRVFHEYDINPYHDFTEVRFGGTQDNVVYAVRDGKVDAGSVKTDVLERINMEGKISIEEFKIINEQVGNEEFPFIHSTRLYPEWSFAKLKHTSIELAEKAGIALLAVAPDSPAALAGRYAGWAFPLNY</sequence>
<gene>
    <name evidence="1" type="ORF">S03H2_69034</name>
</gene>
<accession>X1LIY0</accession>
<proteinExistence type="predicted"/>
<feature type="non-terminal residue" evidence="1">
    <location>
        <position position="1"/>
    </location>
</feature>
<protein>
    <recommendedName>
        <fullName evidence="2">SsuA/THI5-like domain-containing protein</fullName>
    </recommendedName>
</protein>
<dbReference type="Pfam" id="PF12974">
    <property type="entry name" value="Phosphonate-bd"/>
    <property type="match status" value="1"/>
</dbReference>